<protein>
    <submittedName>
        <fullName evidence="1">Sigma-70 family RNA polymerase sigma factor</fullName>
    </submittedName>
</protein>
<dbReference type="SUPFAM" id="SSF88659">
    <property type="entry name" value="Sigma3 and sigma4 domains of RNA polymerase sigma factors"/>
    <property type="match status" value="1"/>
</dbReference>
<dbReference type="RefSeq" id="WP_129174551.1">
    <property type="nucleotide sequence ID" value="NZ_WUQX01000001.1"/>
</dbReference>
<gene>
    <name evidence="1" type="ORF">GN277_25375</name>
</gene>
<accession>A0A7X3SLK4</accession>
<organism evidence="1 2">
    <name type="scientific">Sporofaciens musculi</name>
    <dbReference type="NCBI Taxonomy" id="2681861"/>
    <lineage>
        <taxon>Bacteria</taxon>
        <taxon>Bacillati</taxon>
        <taxon>Bacillota</taxon>
        <taxon>Clostridia</taxon>
        <taxon>Lachnospirales</taxon>
        <taxon>Lachnospiraceae</taxon>
        <taxon>Sporofaciens</taxon>
    </lineage>
</organism>
<dbReference type="Proteomes" id="UP000460412">
    <property type="component" value="Unassembled WGS sequence"/>
</dbReference>
<sequence length="149" mass="17901">MEKRDFYLYINGQPVPVSEEVYREYYRAEDKERYFMGRLKKGHTKVNPETKEIRYIPSRELSYEQLVEQDWQFAATGDSVEDRVVRADLIEKLRAVLHSLSTEEMALLEELFYLEKTEREVAGLYAVSQNTIHYRKNRLLDKLRKLMEK</sequence>
<dbReference type="EMBL" id="WUQX01000001">
    <property type="protein sequence ID" value="MXP78550.1"/>
    <property type="molecule type" value="Genomic_DNA"/>
</dbReference>
<evidence type="ECO:0000313" key="1">
    <source>
        <dbReference type="EMBL" id="MXP78550.1"/>
    </source>
</evidence>
<proteinExistence type="predicted"/>
<comment type="caution">
    <text evidence="1">The sequence shown here is derived from an EMBL/GenBank/DDBJ whole genome shotgun (WGS) entry which is preliminary data.</text>
</comment>
<evidence type="ECO:0000313" key="2">
    <source>
        <dbReference type="Proteomes" id="UP000460412"/>
    </source>
</evidence>
<keyword evidence="2" id="KW-1185">Reference proteome</keyword>
<dbReference type="InterPro" id="IPR013324">
    <property type="entry name" value="RNA_pol_sigma_r3/r4-like"/>
</dbReference>
<name>A0A7X3SLK4_9FIRM</name>
<dbReference type="AlphaFoldDB" id="A0A7X3SLK4"/>
<dbReference type="InterPro" id="IPR036388">
    <property type="entry name" value="WH-like_DNA-bd_sf"/>
</dbReference>
<dbReference type="Gene3D" id="1.10.10.10">
    <property type="entry name" value="Winged helix-like DNA-binding domain superfamily/Winged helix DNA-binding domain"/>
    <property type="match status" value="1"/>
</dbReference>
<reference evidence="1 2" key="1">
    <citation type="submission" date="2019-12" db="EMBL/GenBank/DDBJ databases">
        <title>Sporaefaciens musculi gen. nov., sp. nov., a novel bacterium isolated from the caecum of an obese mouse.</title>
        <authorList>
            <person name="Rasmussen T.S."/>
            <person name="Streidl T."/>
            <person name="Hitch T.C.A."/>
            <person name="Wortmann E."/>
            <person name="Deptula P."/>
            <person name="Hansen M."/>
            <person name="Nielsen D.S."/>
            <person name="Clavel T."/>
            <person name="Vogensen F.K."/>
        </authorList>
    </citation>
    <scope>NUCLEOTIDE SEQUENCE [LARGE SCALE GENOMIC DNA]</scope>
    <source>
        <strain evidence="1 2">WCA-9-b2</strain>
    </source>
</reference>